<dbReference type="GO" id="GO:0008320">
    <property type="term" value="F:protein transmembrane transporter activity"/>
    <property type="evidence" value="ECO:0007669"/>
    <property type="project" value="TreeGrafter"/>
</dbReference>
<evidence type="ECO:0000256" key="7">
    <source>
        <dbReference type="ARBA" id="ARBA00022989"/>
    </source>
</evidence>
<evidence type="ECO:0000256" key="5">
    <source>
        <dbReference type="ARBA" id="ARBA00022787"/>
    </source>
</evidence>
<keyword evidence="8 14" id="KW-0496">Mitochondrion</keyword>
<keyword evidence="6" id="KW-0653">Protein transport</keyword>
<keyword evidence="4 16" id="KW-0812">Transmembrane</keyword>
<dbReference type="GO" id="GO:0006605">
    <property type="term" value="P:protein targeting"/>
    <property type="evidence" value="ECO:0007669"/>
    <property type="project" value="InterPro"/>
</dbReference>
<dbReference type="FunFam" id="1.20.960.10:FF:000002">
    <property type="entry name" value="Mitochondrial import receptor subunit TOM20"/>
    <property type="match status" value="1"/>
</dbReference>
<evidence type="ECO:0000256" key="12">
    <source>
        <dbReference type="ARBA" id="ARBA00073975"/>
    </source>
</evidence>
<keyword evidence="5 14" id="KW-1000">Mitochondrion outer membrane</keyword>
<evidence type="ECO:0000256" key="9">
    <source>
        <dbReference type="ARBA" id="ARBA00023136"/>
    </source>
</evidence>
<dbReference type="InterPro" id="IPR002056">
    <property type="entry name" value="MAS20"/>
</dbReference>
<evidence type="ECO:0000256" key="2">
    <source>
        <dbReference type="ARBA" id="ARBA00005792"/>
    </source>
</evidence>
<gene>
    <name evidence="17" type="ORF">EJ06DRAFT_533804</name>
</gene>
<dbReference type="PANTHER" id="PTHR12430:SF0">
    <property type="entry name" value="TRANSLOCASE OF OUTER MITOCHONDRIAL MEMBRANE 20"/>
    <property type="match status" value="1"/>
</dbReference>
<evidence type="ECO:0000256" key="11">
    <source>
        <dbReference type="ARBA" id="ARBA00068548"/>
    </source>
</evidence>
<evidence type="ECO:0000256" key="14">
    <source>
        <dbReference type="PIRNR" id="PIRNR037707"/>
    </source>
</evidence>
<keyword evidence="17" id="KW-0675">Receptor</keyword>
<dbReference type="PANTHER" id="PTHR12430">
    <property type="entry name" value="MITOCHONDRIAL IMPORT RECEPTOR SUBUNIT TOM20"/>
    <property type="match status" value="1"/>
</dbReference>
<evidence type="ECO:0000313" key="17">
    <source>
        <dbReference type="EMBL" id="KAF2396549.1"/>
    </source>
</evidence>
<feature type="coiled-coil region" evidence="15">
    <location>
        <begin position="44"/>
        <end position="75"/>
    </location>
</feature>
<dbReference type="GO" id="GO:0030150">
    <property type="term" value="P:protein import into mitochondrial matrix"/>
    <property type="evidence" value="ECO:0007669"/>
    <property type="project" value="TreeGrafter"/>
</dbReference>
<keyword evidence="3" id="KW-0813">Transport</keyword>
<evidence type="ECO:0000256" key="6">
    <source>
        <dbReference type="ARBA" id="ARBA00022927"/>
    </source>
</evidence>
<keyword evidence="9 14" id="KW-0472">Membrane</keyword>
<dbReference type="Proteomes" id="UP000799640">
    <property type="component" value="Unassembled WGS sequence"/>
</dbReference>
<evidence type="ECO:0000256" key="4">
    <source>
        <dbReference type="ARBA" id="ARBA00022692"/>
    </source>
</evidence>
<dbReference type="PRINTS" id="PR00351">
    <property type="entry name" value="OM20RECEPTOR"/>
</dbReference>
<protein>
    <recommendedName>
        <fullName evidence="11">Mitochondrial import receptor subunit TOM20</fullName>
    </recommendedName>
    <alternativeName>
        <fullName evidence="10">Mitochondrial 20 kDa outer membrane protein</fullName>
    </alternativeName>
    <alternativeName>
        <fullName evidence="12">Mitochondrial import receptor subunit tom20</fullName>
    </alternativeName>
    <alternativeName>
        <fullName evidence="13">Translocase of outer membrane 20 kDa subunit</fullName>
    </alternativeName>
</protein>
<dbReference type="Gene3D" id="1.20.960.10">
    <property type="entry name" value="Mitochondrial outer membrane translocase complex, subunit Tom20 domain"/>
    <property type="match status" value="1"/>
</dbReference>
<evidence type="ECO:0000256" key="10">
    <source>
        <dbReference type="ARBA" id="ARBA00042705"/>
    </source>
</evidence>
<reference evidence="17" key="1">
    <citation type="journal article" date="2020" name="Stud. Mycol.">
        <title>101 Dothideomycetes genomes: a test case for predicting lifestyles and emergence of pathogens.</title>
        <authorList>
            <person name="Haridas S."/>
            <person name="Albert R."/>
            <person name="Binder M."/>
            <person name="Bloem J."/>
            <person name="Labutti K."/>
            <person name="Salamov A."/>
            <person name="Andreopoulos B."/>
            <person name="Baker S."/>
            <person name="Barry K."/>
            <person name="Bills G."/>
            <person name="Bluhm B."/>
            <person name="Cannon C."/>
            <person name="Castanera R."/>
            <person name="Culley D."/>
            <person name="Daum C."/>
            <person name="Ezra D."/>
            <person name="Gonzalez J."/>
            <person name="Henrissat B."/>
            <person name="Kuo A."/>
            <person name="Liang C."/>
            <person name="Lipzen A."/>
            <person name="Lutzoni F."/>
            <person name="Magnuson J."/>
            <person name="Mondo S."/>
            <person name="Nolan M."/>
            <person name="Ohm R."/>
            <person name="Pangilinan J."/>
            <person name="Park H.-J."/>
            <person name="Ramirez L."/>
            <person name="Alfaro M."/>
            <person name="Sun H."/>
            <person name="Tritt A."/>
            <person name="Yoshinaga Y."/>
            <person name="Zwiers L.-H."/>
            <person name="Turgeon B."/>
            <person name="Goodwin S."/>
            <person name="Spatafora J."/>
            <person name="Crous P."/>
            <person name="Grigoriev I."/>
        </authorList>
    </citation>
    <scope>NUCLEOTIDE SEQUENCE</scope>
    <source>
        <strain evidence="17">CBS 262.69</strain>
    </source>
</reference>
<dbReference type="GO" id="GO:0016031">
    <property type="term" value="P:tRNA import into mitochondrion"/>
    <property type="evidence" value="ECO:0007669"/>
    <property type="project" value="TreeGrafter"/>
</dbReference>
<dbReference type="EMBL" id="ML996706">
    <property type="protein sequence ID" value="KAF2396549.1"/>
    <property type="molecule type" value="Genomic_DNA"/>
</dbReference>
<proteinExistence type="inferred from homology"/>
<sequence>MASNIKTSTIIAASVGTVAVGIVAYALYFDHRRRNDPEFRKALKRETRKQAKAAKAEAEAASAEQRKAIREAVEKVNAEGFPTDSEDVERFFMEEVAKGEALCLSESEQLEAALCFFRALKVYPQPDELITIYDKTVPKPILDILAEMVALDPRLPLRNAGKPRFDGEI</sequence>
<dbReference type="OrthoDB" id="2154253at2759"/>
<dbReference type="Pfam" id="PF02064">
    <property type="entry name" value="MAS20"/>
    <property type="match status" value="1"/>
</dbReference>
<organism evidence="17 18">
    <name type="scientific">Trichodelitschia bisporula</name>
    <dbReference type="NCBI Taxonomy" id="703511"/>
    <lineage>
        <taxon>Eukaryota</taxon>
        <taxon>Fungi</taxon>
        <taxon>Dikarya</taxon>
        <taxon>Ascomycota</taxon>
        <taxon>Pezizomycotina</taxon>
        <taxon>Dothideomycetes</taxon>
        <taxon>Dothideomycetes incertae sedis</taxon>
        <taxon>Phaeotrichales</taxon>
        <taxon>Phaeotrichaceae</taxon>
        <taxon>Trichodelitschia</taxon>
    </lineage>
</organism>
<evidence type="ECO:0000256" key="15">
    <source>
        <dbReference type="SAM" id="Coils"/>
    </source>
</evidence>
<evidence type="ECO:0000256" key="1">
    <source>
        <dbReference type="ARBA" id="ARBA00004572"/>
    </source>
</evidence>
<feature type="transmembrane region" description="Helical" evidence="16">
    <location>
        <begin position="6"/>
        <end position="28"/>
    </location>
</feature>
<dbReference type="GO" id="GO:0005742">
    <property type="term" value="C:mitochondrial outer membrane translocase complex"/>
    <property type="evidence" value="ECO:0007669"/>
    <property type="project" value="UniProtKB-UniRule"/>
</dbReference>
<comment type="similarity">
    <text evidence="2 14">Belongs to the Tom20 family.</text>
</comment>
<dbReference type="InterPro" id="IPR023392">
    <property type="entry name" value="Tom20_dom_sf"/>
</dbReference>
<evidence type="ECO:0000256" key="3">
    <source>
        <dbReference type="ARBA" id="ARBA00022448"/>
    </source>
</evidence>
<dbReference type="AlphaFoldDB" id="A0A6G1HL19"/>
<dbReference type="GO" id="GO:0006886">
    <property type="term" value="P:intracellular protein transport"/>
    <property type="evidence" value="ECO:0007669"/>
    <property type="project" value="InterPro"/>
</dbReference>
<keyword evidence="15" id="KW-0175">Coiled coil</keyword>
<evidence type="ECO:0000313" key="18">
    <source>
        <dbReference type="Proteomes" id="UP000799640"/>
    </source>
</evidence>
<evidence type="ECO:0000256" key="8">
    <source>
        <dbReference type="ARBA" id="ARBA00023128"/>
    </source>
</evidence>
<evidence type="ECO:0000256" key="16">
    <source>
        <dbReference type="SAM" id="Phobius"/>
    </source>
</evidence>
<keyword evidence="18" id="KW-1185">Reference proteome</keyword>
<name>A0A6G1HL19_9PEZI</name>
<dbReference type="SUPFAM" id="SSF47157">
    <property type="entry name" value="Mitochondrial import receptor subunit Tom20"/>
    <property type="match status" value="1"/>
</dbReference>
<keyword evidence="7 16" id="KW-1133">Transmembrane helix</keyword>
<dbReference type="GO" id="GO:0030943">
    <property type="term" value="F:mitochondrion targeting sequence binding"/>
    <property type="evidence" value="ECO:0007669"/>
    <property type="project" value="TreeGrafter"/>
</dbReference>
<evidence type="ECO:0000256" key="13">
    <source>
        <dbReference type="ARBA" id="ARBA00080405"/>
    </source>
</evidence>
<accession>A0A6G1HL19</accession>
<dbReference type="NCBIfam" id="TIGR00985">
    <property type="entry name" value="3a0801s04tom"/>
    <property type="match status" value="1"/>
</dbReference>
<comment type="subcellular location">
    <subcellularLocation>
        <location evidence="1">Mitochondrion outer membrane</location>
        <topology evidence="1">Single-pass membrane protein</topology>
    </subcellularLocation>
</comment>
<dbReference type="PIRSF" id="PIRSF037707">
    <property type="entry name" value="MAS20_rcpt"/>
    <property type="match status" value="1"/>
</dbReference>